<accession>A0A0E3BIU8</accession>
<feature type="compositionally biased region" description="Polar residues" evidence="1">
    <location>
        <begin position="132"/>
        <end position="143"/>
    </location>
</feature>
<feature type="compositionally biased region" description="Basic residues" evidence="1">
    <location>
        <begin position="106"/>
        <end position="117"/>
    </location>
</feature>
<protein>
    <submittedName>
        <fullName evidence="2">Uncharacterized protein</fullName>
    </submittedName>
</protein>
<dbReference type="EMBL" id="AWTN01000056">
    <property type="protein sequence ID" value="KGG95485.1"/>
    <property type="molecule type" value="Genomic_DNA"/>
</dbReference>
<proteinExistence type="predicted"/>
<reference evidence="2 3" key="1">
    <citation type="submission" date="2013-09" db="EMBL/GenBank/DDBJ databases">
        <title>High correlation between genotypes and phenotypes of environmental bacteria Comamonas testosteroni strains.</title>
        <authorList>
            <person name="Liu L."/>
            <person name="Zhu W."/>
            <person name="Xia X."/>
            <person name="Xu B."/>
            <person name="Luo M."/>
            <person name="Wang G."/>
        </authorList>
    </citation>
    <scope>NUCLEOTIDE SEQUENCE [LARGE SCALE GENOMIC DNA]</scope>
    <source>
        <strain evidence="2 3">JL14</strain>
    </source>
</reference>
<feature type="compositionally biased region" description="Basic and acidic residues" evidence="1">
    <location>
        <begin position="120"/>
        <end position="130"/>
    </location>
</feature>
<evidence type="ECO:0000256" key="1">
    <source>
        <dbReference type="SAM" id="MobiDB-lite"/>
    </source>
</evidence>
<dbReference type="AlphaFoldDB" id="A0A0E3BIU8"/>
<evidence type="ECO:0000313" key="2">
    <source>
        <dbReference type="EMBL" id="KGG95485.1"/>
    </source>
</evidence>
<name>A0A0E3BIU8_9BURK</name>
<gene>
    <name evidence="2" type="ORF">P245_06440</name>
</gene>
<evidence type="ECO:0000313" key="3">
    <source>
        <dbReference type="Proteomes" id="UP000029567"/>
    </source>
</evidence>
<dbReference type="Proteomes" id="UP000029567">
    <property type="component" value="Unassembled WGS sequence"/>
</dbReference>
<sequence>MSALERFLSLLDDEYDPGLFERTIKPASACPPPDCMHRVPASVFDLATREVTLNRPLSVAAASDKVMVITRDSEGLRCRYIPFAESAEGMEKEFQRRARQVVPRPTRQKSLHLKNSRNWKQIDADQDRLTGEIQNQNGESPVQPQGAGPGPTLQPVPCNA</sequence>
<feature type="region of interest" description="Disordered" evidence="1">
    <location>
        <begin position="89"/>
        <end position="160"/>
    </location>
</feature>
<organism evidence="2 3">
    <name type="scientific">Comamonas thiooxydans</name>
    <dbReference type="NCBI Taxonomy" id="363952"/>
    <lineage>
        <taxon>Bacteria</taxon>
        <taxon>Pseudomonadati</taxon>
        <taxon>Pseudomonadota</taxon>
        <taxon>Betaproteobacteria</taxon>
        <taxon>Burkholderiales</taxon>
        <taxon>Comamonadaceae</taxon>
        <taxon>Comamonas</taxon>
    </lineage>
</organism>
<comment type="caution">
    <text evidence="2">The sequence shown here is derived from an EMBL/GenBank/DDBJ whole genome shotgun (WGS) entry which is preliminary data.</text>
</comment>